<reference evidence="1 2" key="1">
    <citation type="submission" date="2019-08" db="EMBL/GenBank/DDBJ databases">
        <title>Amphibian skin-associated Pigmentiphaga: genome sequence and occurrence across geography and hosts.</title>
        <authorList>
            <person name="Bletz M.C."/>
            <person name="Bunk B."/>
            <person name="Sproeer C."/>
            <person name="Biwer P."/>
            <person name="Reiter S."/>
            <person name="Rabemananjara F.C.E."/>
            <person name="Schulz S."/>
            <person name="Overmann J."/>
            <person name="Vences M."/>
        </authorList>
    </citation>
    <scope>NUCLEOTIDE SEQUENCE [LARGE SCALE GENOMIC DNA]</scope>
    <source>
        <strain evidence="1 2">Mada1488</strain>
    </source>
</reference>
<sequence length="469" mass="50889">MCPQPHPRLLADTLRKVARRYQLPATLSFPDTTASQDPATTLAITIEQTRIAITRGTAPDPRLKQQFLSAFANLIREAAHPVSGDASFQAMLLRYQTAHVQDYASLSAQNDQDRRAIYAIVNSVAHPAKLQRQPPSAQRNALTELHTALESTSWSTLASAAHQLIEDEAQPDTPLVQSLTRLVASPELRRLERLAGLLNDPAVQRYQGLLDRHFPRSGSEAAIAQASIAQQRGASAEAKAAQVLNTLAQRLNETDHANTDAATDTGTTYRVVTSLRVPASIPGNTERAKSEWDAVLLSQTAGNDEHTWDVCLLVEVKASVDAATTDFPRLLRGLQLLASAARDTVYTFATQQGDVRITGASLAALSTDESDLANDVLYCCDGPAEAAPRLLNAASRMQLLSSEASLAFADKLVKNQTAEPNELEPVWQALLESARWRPVLEQYPMLYGVRALMVHISDLSAAIPTANKG</sequence>
<proteinExistence type="predicted"/>
<dbReference type="RefSeq" id="WP_148814958.1">
    <property type="nucleotide sequence ID" value="NZ_CP043046.1"/>
</dbReference>
<protein>
    <submittedName>
        <fullName evidence="1">3-deoxy-D-arabino-heptulosonate 7-phosphate synthase</fullName>
    </submittedName>
</protein>
<name>A0A5C0AXU9_9BURK</name>
<evidence type="ECO:0000313" key="1">
    <source>
        <dbReference type="EMBL" id="QEI06394.1"/>
    </source>
</evidence>
<keyword evidence="2" id="KW-1185">Reference proteome</keyword>
<dbReference type="Proteomes" id="UP000325161">
    <property type="component" value="Chromosome"/>
</dbReference>
<dbReference type="OrthoDB" id="9063572at2"/>
<accession>A0A5C0AXU9</accession>
<evidence type="ECO:0000313" key="2">
    <source>
        <dbReference type="Proteomes" id="UP000325161"/>
    </source>
</evidence>
<dbReference type="EMBL" id="CP043046">
    <property type="protein sequence ID" value="QEI06394.1"/>
    <property type="molecule type" value="Genomic_DNA"/>
</dbReference>
<gene>
    <name evidence="1" type="ORF">FXN63_11545</name>
</gene>
<dbReference type="AlphaFoldDB" id="A0A5C0AXU9"/>
<organism evidence="1 2">
    <name type="scientific">Pigmentiphaga aceris</name>
    <dbReference type="NCBI Taxonomy" id="1940612"/>
    <lineage>
        <taxon>Bacteria</taxon>
        <taxon>Pseudomonadati</taxon>
        <taxon>Pseudomonadota</taxon>
        <taxon>Betaproteobacteria</taxon>
        <taxon>Burkholderiales</taxon>
        <taxon>Alcaligenaceae</taxon>
        <taxon>Pigmentiphaga</taxon>
    </lineage>
</organism>
<dbReference type="KEGG" id="pacr:FXN63_11545"/>